<dbReference type="InterPro" id="IPR017911">
    <property type="entry name" value="MacB-like_ATP-bd"/>
</dbReference>
<protein>
    <submittedName>
        <fullName evidence="6">ABC transporter ATP-binding protein</fullName>
    </submittedName>
</protein>
<dbReference type="GO" id="GO:0098796">
    <property type="term" value="C:membrane protein complex"/>
    <property type="evidence" value="ECO:0007669"/>
    <property type="project" value="UniProtKB-ARBA"/>
</dbReference>
<accession>A0A839K2X1</accession>
<evidence type="ECO:0000256" key="4">
    <source>
        <dbReference type="ARBA" id="ARBA00022840"/>
    </source>
</evidence>
<dbReference type="Gene3D" id="3.40.50.300">
    <property type="entry name" value="P-loop containing nucleotide triphosphate hydrolases"/>
    <property type="match status" value="1"/>
</dbReference>
<dbReference type="GO" id="GO:0022857">
    <property type="term" value="F:transmembrane transporter activity"/>
    <property type="evidence" value="ECO:0007669"/>
    <property type="project" value="UniProtKB-ARBA"/>
</dbReference>
<proteinExistence type="inferred from homology"/>
<name>A0A839K2X1_9FIRM</name>
<dbReference type="InterPro" id="IPR027417">
    <property type="entry name" value="P-loop_NTPase"/>
</dbReference>
<keyword evidence="3" id="KW-0547">Nucleotide-binding</keyword>
<reference evidence="6 7" key="1">
    <citation type="submission" date="2020-07" db="EMBL/GenBank/DDBJ databases">
        <title>Characterization and genome sequencing of isolate MD1, a novel member within the family Lachnospiraceae.</title>
        <authorList>
            <person name="Rettenmaier R."/>
            <person name="Di Bello L."/>
            <person name="Zinser C."/>
            <person name="Scheitz K."/>
            <person name="Liebl W."/>
            <person name="Zverlov V."/>
        </authorList>
    </citation>
    <scope>NUCLEOTIDE SEQUENCE [LARGE SCALE GENOMIC DNA]</scope>
    <source>
        <strain evidence="6 7">MD1</strain>
    </source>
</reference>
<dbReference type="RefSeq" id="WP_228353358.1">
    <property type="nucleotide sequence ID" value="NZ_JACEGA010000001.1"/>
</dbReference>
<keyword evidence="7" id="KW-1185">Reference proteome</keyword>
<sequence length="225" mass="25001">MNQVIIRTKSVSKSFILNNQEIPVLKNIDLNIQKGEFVSIMGPSGSGKSTLLYLLGGLENATKGSIEINTKNIADLNDDQQSKMRRQEIGFVFQSYNLIPNLTVEENILIPLLLEGKKKKDLEAKLNDILDIVGLSAHRNHTPKELSGGQQQRVAIARAIITDPEILFADEPIGNLDSVTGIGILELLRKINQEKKTTIVMVTHSEESTRYGTRVIRLKDGMIID</sequence>
<dbReference type="CDD" id="cd03255">
    <property type="entry name" value="ABC_MJ0796_LolCDE_FtsE"/>
    <property type="match status" value="1"/>
</dbReference>
<dbReference type="Proteomes" id="UP000574276">
    <property type="component" value="Unassembled WGS sequence"/>
</dbReference>
<dbReference type="InterPro" id="IPR017871">
    <property type="entry name" value="ABC_transporter-like_CS"/>
</dbReference>
<keyword evidence="4 6" id="KW-0067">ATP-binding</keyword>
<dbReference type="FunFam" id="3.40.50.300:FF:000032">
    <property type="entry name" value="Export ABC transporter ATP-binding protein"/>
    <property type="match status" value="1"/>
</dbReference>
<comment type="caution">
    <text evidence="6">The sequence shown here is derived from an EMBL/GenBank/DDBJ whole genome shotgun (WGS) entry which is preliminary data.</text>
</comment>
<organism evidence="6 7">
    <name type="scientific">Variimorphobacter saccharofermentans</name>
    <dbReference type="NCBI Taxonomy" id="2755051"/>
    <lineage>
        <taxon>Bacteria</taxon>
        <taxon>Bacillati</taxon>
        <taxon>Bacillota</taxon>
        <taxon>Clostridia</taxon>
        <taxon>Lachnospirales</taxon>
        <taxon>Lachnospiraceae</taxon>
        <taxon>Variimorphobacter</taxon>
    </lineage>
</organism>
<dbReference type="EMBL" id="JACEGA010000001">
    <property type="protein sequence ID" value="MBB2183728.1"/>
    <property type="molecule type" value="Genomic_DNA"/>
</dbReference>
<dbReference type="PROSITE" id="PS50893">
    <property type="entry name" value="ABC_TRANSPORTER_2"/>
    <property type="match status" value="1"/>
</dbReference>
<comment type="similarity">
    <text evidence="1">Belongs to the ABC transporter superfamily.</text>
</comment>
<gene>
    <name evidence="6" type="ORF">H0486_12685</name>
</gene>
<evidence type="ECO:0000259" key="5">
    <source>
        <dbReference type="PROSITE" id="PS50893"/>
    </source>
</evidence>
<dbReference type="SUPFAM" id="SSF52540">
    <property type="entry name" value="P-loop containing nucleoside triphosphate hydrolases"/>
    <property type="match status" value="1"/>
</dbReference>
<evidence type="ECO:0000256" key="2">
    <source>
        <dbReference type="ARBA" id="ARBA00022448"/>
    </source>
</evidence>
<dbReference type="InterPro" id="IPR003593">
    <property type="entry name" value="AAA+_ATPase"/>
</dbReference>
<dbReference type="InterPro" id="IPR003439">
    <property type="entry name" value="ABC_transporter-like_ATP-bd"/>
</dbReference>
<keyword evidence="2" id="KW-0813">Transport</keyword>
<dbReference type="SMART" id="SM00382">
    <property type="entry name" value="AAA"/>
    <property type="match status" value="1"/>
</dbReference>
<dbReference type="Pfam" id="PF00005">
    <property type="entry name" value="ABC_tran"/>
    <property type="match status" value="1"/>
</dbReference>
<dbReference type="GO" id="GO:0005524">
    <property type="term" value="F:ATP binding"/>
    <property type="evidence" value="ECO:0007669"/>
    <property type="project" value="UniProtKB-KW"/>
</dbReference>
<dbReference type="PANTHER" id="PTHR42798">
    <property type="entry name" value="LIPOPROTEIN-RELEASING SYSTEM ATP-BINDING PROTEIN LOLD"/>
    <property type="match status" value="1"/>
</dbReference>
<evidence type="ECO:0000313" key="6">
    <source>
        <dbReference type="EMBL" id="MBB2183728.1"/>
    </source>
</evidence>
<dbReference type="PANTHER" id="PTHR42798:SF2">
    <property type="entry name" value="ABC TRANSPORTER ATP-BINDING PROTEIN MG467-RELATED"/>
    <property type="match status" value="1"/>
</dbReference>
<evidence type="ECO:0000256" key="1">
    <source>
        <dbReference type="ARBA" id="ARBA00005417"/>
    </source>
</evidence>
<dbReference type="PROSITE" id="PS00211">
    <property type="entry name" value="ABC_TRANSPORTER_1"/>
    <property type="match status" value="1"/>
</dbReference>
<evidence type="ECO:0000256" key="3">
    <source>
        <dbReference type="ARBA" id="ARBA00022741"/>
    </source>
</evidence>
<dbReference type="AlphaFoldDB" id="A0A839K2X1"/>
<evidence type="ECO:0000313" key="7">
    <source>
        <dbReference type="Proteomes" id="UP000574276"/>
    </source>
</evidence>
<dbReference type="GO" id="GO:0016887">
    <property type="term" value="F:ATP hydrolysis activity"/>
    <property type="evidence" value="ECO:0007669"/>
    <property type="project" value="InterPro"/>
</dbReference>
<feature type="domain" description="ABC transporter" evidence="5">
    <location>
        <begin position="6"/>
        <end position="224"/>
    </location>
</feature>